<feature type="region of interest" description="Disordered" evidence="1">
    <location>
        <begin position="248"/>
        <end position="342"/>
    </location>
</feature>
<protein>
    <submittedName>
        <fullName evidence="2">Uncharacterized protein</fullName>
    </submittedName>
</protein>
<reference evidence="2" key="1">
    <citation type="journal article" date="2020" name="Stud. Mycol.">
        <title>101 Dothideomycetes genomes: a test case for predicting lifestyles and emergence of pathogens.</title>
        <authorList>
            <person name="Haridas S."/>
            <person name="Albert R."/>
            <person name="Binder M."/>
            <person name="Bloem J."/>
            <person name="Labutti K."/>
            <person name="Salamov A."/>
            <person name="Andreopoulos B."/>
            <person name="Baker S."/>
            <person name="Barry K."/>
            <person name="Bills G."/>
            <person name="Bluhm B."/>
            <person name="Cannon C."/>
            <person name="Castanera R."/>
            <person name="Culley D."/>
            <person name="Daum C."/>
            <person name="Ezra D."/>
            <person name="Gonzalez J."/>
            <person name="Henrissat B."/>
            <person name="Kuo A."/>
            <person name="Liang C."/>
            <person name="Lipzen A."/>
            <person name="Lutzoni F."/>
            <person name="Magnuson J."/>
            <person name="Mondo S."/>
            <person name="Nolan M."/>
            <person name="Ohm R."/>
            <person name="Pangilinan J."/>
            <person name="Park H.-J."/>
            <person name="Ramirez L."/>
            <person name="Alfaro M."/>
            <person name="Sun H."/>
            <person name="Tritt A."/>
            <person name="Yoshinaga Y."/>
            <person name="Zwiers L.-H."/>
            <person name="Turgeon B."/>
            <person name="Goodwin S."/>
            <person name="Spatafora J."/>
            <person name="Crous P."/>
            <person name="Grigoriev I."/>
        </authorList>
    </citation>
    <scope>NUCLEOTIDE SEQUENCE</scope>
    <source>
        <strain evidence="2">CBS 116435</strain>
    </source>
</reference>
<keyword evidence="3" id="KW-1185">Reference proteome</keyword>
<evidence type="ECO:0000256" key="1">
    <source>
        <dbReference type="SAM" id="MobiDB-lite"/>
    </source>
</evidence>
<dbReference type="Proteomes" id="UP000799441">
    <property type="component" value="Unassembled WGS sequence"/>
</dbReference>
<dbReference type="AlphaFoldDB" id="A0A9P4QGN2"/>
<organism evidence="2 3">
    <name type="scientific">Polychaeton citri CBS 116435</name>
    <dbReference type="NCBI Taxonomy" id="1314669"/>
    <lineage>
        <taxon>Eukaryota</taxon>
        <taxon>Fungi</taxon>
        <taxon>Dikarya</taxon>
        <taxon>Ascomycota</taxon>
        <taxon>Pezizomycotina</taxon>
        <taxon>Dothideomycetes</taxon>
        <taxon>Dothideomycetidae</taxon>
        <taxon>Capnodiales</taxon>
        <taxon>Capnodiaceae</taxon>
        <taxon>Polychaeton</taxon>
    </lineage>
</organism>
<sequence>MPFSSHAHTSNRSTRSPNQLDIMDSTTAPQSNARVRNDDSWVEISSQPSSSSLSSVADEVVTAGLRVEGSPRTRRRRLLRPAMRSSVTIDNGVLSLSHTSSQEEYDESESEPDRVMTSSGEGVPQPIPVFEGSNRRSFRPSQPAHGIPQSSDEDDEDRTAINYPIHDDTCFTPQPNAFSHPPTHRLQEVPASYFAQSGSRSPRNQYPQSGQHLPQNILSPSYNPAQQHEEALRASLSTLLSIGAAARGLSRPNSKPATESKHTINAANTARPRSNRIDPTSLRLVPESALRPPEQREPAKPALRRGSTSSTSSKPQDEVKRKAMIRSKSAERRAVKKARRASSTDDFIVTPTLLTWAVSAGVVVALTALSFSAGYSLGKEAGKLEANGFLTAGTEGGTCAKEVGRSGMGLKRAMARSAVQV</sequence>
<feature type="compositionally biased region" description="Polar residues" evidence="1">
    <location>
        <begin position="195"/>
        <end position="226"/>
    </location>
</feature>
<gene>
    <name evidence="2" type="ORF">K431DRAFT_281831</name>
</gene>
<comment type="caution">
    <text evidence="2">The sequence shown here is derived from an EMBL/GenBank/DDBJ whole genome shotgun (WGS) entry which is preliminary data.</text>
</comment>
<feature type="region of interest" description="Disordered" evidence="1">
    <location>
        <begin position="1"/>
        <end position="157"/>
    </location>
</feature>
<feature type="compositionally biased region" description="Low complexity" evidence="1">
    <location>
        <begin position="42"/>
        <end position="55"/>
    </location>
</feature>
<feature type="region of interest" description="Disordered" evidence="1">
    <location>
        <begin position="195"/>
        <end position="229"/>
    </location>
</feature>
<dbReference type="EMBL" id="MU003771">
    <property type="protein sequence ID" value="KAF2724402.1"/>
    <property type="molecule type" value="Genomic_DNA"/>
</dbReference>
<evidence type="ECO:0000313" key="2">
    <source>
        <dbReference type="EMBL" id="KAF2724402.1"/>
    </source>
</evidence>
<feature type="compositionally biased region" description="Polar residues" evidence="1">
    <location>
        <begin position="85"/>
        <end position="99"/>
    </location>
</feature>
<evidence type="ECO:0000313" key="3">
    <source>
        <dbReference type="Proteomes" id="UP000799441"/>
    </source>
</evidence>
<accession>A0A9P4QGN2</accession>
<feature type="region of interest" description="Disordered" evidence="1">
    <location>
        <begin position="165"/>
        <end position="184"/>
    </location>
</feature>
<feature type="compositionally biased region" description="Polar residues" evidence="1">
    <location>
        <begin position="251"/>
        <end position="272"/>
    </location>
</feature>
<feature type="compositionally biased region" description="Polar residues" evidence="1">
    <location>
        <begin position="1"/>
        <end position="34"/>
    </location>
</feature>
<proteinExistence type="predicted"/>
<name>A0A9P4QGN2_9PEZI</name>
<dbReference type="OrthoDB" id="5413188at2759"/>